<comment type="caution">
    <text evidence="10">The sequence shown here is derived from an EMBL/GenBank/DDBJ whole genome shotgun (WGS) entry which is preliminary data.</text>
</comment>
<evidence type="ECO:0000259" key="9">
    <source>
        <dbReference type="SMART" id="SM01312"/>
    </source>
</evidence>
<proteinExistence type="inferred from homology"/>
<evidence type="ECO:0000256" key="8">
    <source>
        <dbReference type="SAM" id="MobiDB-lite"/>
    </source>
</evidence>
<dbReference type="Proteomes" id="UP001152885">
    <property type="component" value="Unassembled WGS sequence"/>
</dbReference>
<dbReference type="GO" id="GO:0005737">
    <property type="term" value="C:cytoplasm"/>
    <property type="evidence" value="ECO:0007669"/>
    <property type="project" value="UniProtKB-SubCell"/>
</dbReference>
<reference evidence="10" key="1">
    <citation type="submission" date="2022-12" db="EMBL/GenBank/DDBJ databases">
        <authorList>
            <person name="Brejova B."/>
        </authorList>
    </citation>
    <scope>NUCLEOTIDE SEQUENCE</scope>
</reference>
<evidence type="ECO:0000256" key="1">
    <source>
        <dbReference type="ARBA" id="ARBA00002738"/>
    </source>
</evidence>
<comment type="subcellular location">
    <subcellularLocation>
        <location evidence="3">Cytoplasm</location>
    </subcellularLocation>
    <subcellularLocation>
        <location evidence="2">Nucleus</location>
    </subcellularLocation>
</comment>
<keyword evidence="11" id="KW-1185">Reference proteome</keyword>
<dbReference type="SMART" id="SM01312">
    <property type="entry name" value="RTC4"/>
    <property type="match status" value="1"/>
</dbReference>
<feature type="region of interest" description="Disordered" evidence="8">
    <location>
        <begin position="1"/>
        <end position="79"/>
    </location>
</feature>
<evidence type="ECO:0000256" key="7">
    <source>
        <dbReference type="ARBA" id="ARBA00023242"/>
    </source>
</evidence>
<dbReference type="GO" id="GO:0005634">
    <property type="term" value="C:nucleus"/>
    <property type="evidence" value="ECO:0007669"/>
    <property type="project" value="UniProtKB-SubCell"/>
</dbReference>
<keyword evidence="6" id="KW-0963">Cytoplasm</keyword>
<sequence length="372" mass="43088">MSQTSNHYASLDPRRSHSRSSTGSAKGITVLSDSSRASDVRFSPTKNTIKTKTYKRKRIRYPDEPKNKKKMTLKSSLDKRENNNVLENANIKRVNNYNEMNLSSHNEEESDDDEGFKTIDISKINSPTKKLKNTPSPFASKNYDLQIQGLIDISDEEEEDNQIKRKCKDFNVDPTNIIYSILQNSKNKKVEITRKYKSMKNLNLPKIIRSANQLYTKAEKHFVIIPKILSAEEFPSIYYALAKKEASKSLHETMSNNDLKKIDLIKFCGGYYGFKRQSIIGSFIMERYKSELNKYNKNKVIQWWTKQNFATYVLANEIIIRMIMEDLNFTFERAEKFCQLSIDYGTTVADTIDVIDDKTEVNPLNVEDIVIE</sequence>
<organism evidence="10 11">
    <name type="scientific">Candida verbasci</name>
    <dbReference type="NCBI Taxonomy" id="1227364"/>
    <lineage>
        <taxon>Eukaryota</taxon>
        <taxon>Fungi</taxon>
        <taxon>Dikarya</taxon>
        <taxon>Ascomycota</taxon>
        <taxon>Saccharomycotina</taxon>
        <taxon>Pichiomycetes</taxon>
        <taxon>Debaryomycetaceae</taxon>
        <taxon>Candida/Lodderomyces clade</taxon>
        <taxon>Candida</taxon>
    </lineage>
</organism>
<dbReference type="Pfam" id="PF14474">
    <property type="entry name" value="RTC4"/>
    <property type="match status" value="1"/>
</dbReference>
<evidence type="ECO:0000313" key="11">
    <source>
        <dbReference type="Proteomes" id="UP001152885"/>
    </source>
</evidence>
<dbReference type="AlphaFoldDB" id="A0A9W4TZC4"/>
<evidence type="ECO:0000256" key="4">
    <source>
        <dbReference type="ARBA" id="ARBA00009461"/>
    </source>
</evidence>
<name>A0A9W4TZC4_9ASCO</name>
<dbReference type="PANTHER" id="PTHR41391">
    <property type="entry name" value="RESTRICTION OF TELOMERE CAPPING PROTEIN 4"/>
    <property type="match status" value="1"/>
</dbReference>
<dbReference type="InterPro" id="IPR039024">
    <property type="entry name" value="RTC4"/>
</dbReference>
<dbReference type="InterPro" id="IPR028094">
    <property type="entry name" value="RTC4_C"/>
</dbReference>
<feature type="domain" description="Restriction of telomere capping protein 4 C-terminal" evidence="9">
    <location>
        <begin position="228"/>
        <end position="351"/>
    </location>
</feature>
<evidence type="ECO:0000256" key="2">
    <source>
        <dbReference type="ARBA" id="ARBA00004123"/>
    </source>
</evidence>
<evidence type="ECO:0000256" key="3">
    <source>
        <dbReference type="ARBA" id="ARBA00004496"/>
    </source>
</evidence>
<comment type="similarity">
    <text evidence="4">Belongs to the RTC4 family.</text>
</comment>
<protein>
    <recommendedName>
        <fullName evidence="5">Restriction of telomere capping protein 4</fullName>
    </recommendedName>
</protein>
<evidence type="ECO:0000256" key="5">
    <source>
        <dbReference type="ARBA" id="ARBA00015162"/>
    </source>
</evidence>
<dbReference type="EMBL" id="CANTUO010000005">
    <property type="protein sequence ID" value="CAI5759967.1"/>
    <property type="molecule type" value="Genomic_DNA"/>
</dbReference>
<gene>
    <name evidence="10" type="ORF">CANVERA_P4479</name>
</gene>
<dbReference type="PANTHER" id="PTHR41391:SF1">
    <property type="entry name" value="RESTRICTION OF TELOMERE CAPPING PROTEIN 4"/>
    <property type="match status" value="1"/>
</dbReference>
<comment type="function">
    <text evidence="1">May be involved in a process influencing telomere capping.</text>
</comment>
<keyword evidence="7" id="KW-0539">Nucleus</keyword>
<accession>A0A9W4TZC4</accession>
<evidence type="ECO:0000256" key="6">
    <source>
        <dbReference type="ARBA" id="ARBA00022490"/>
    </source>
</evidence>
<dbReference type="OrthoDB" id="128308at2759"/>
<evidence type="ECO:0000313" key="10">
    <source>
        <dbReference type="EMBL" id="CAI5759967.1"/>
    </source>
</evidence>